<feature type="transmembrane region" description="Helical" evidence="1">
    <location>
        <begin position="7"/>
        <end position="25"/>
    </location>
</feature>
<reference evidence="3 4" key="1">
    <citation type="journal article" date="2016" name="Nat. Commun.">
        <title>Thousands of microbial genomes shed light on interconnected biogeochemical processes in an aquifer system.</title>
        <authorList>
            <person name="Anantharaman K."/>
            <person name="Brown C.T."/>
            <person name="Hug L.A."/>
            <person name="Sharon I."/>
            <person name="Castelle C.J."/>
            <person name="Probst A.J."/>
            <person name="Thomas B.C."/>
            <person name="Singh A."/>
            <person name="Wilkins M.J."/>
            <person name="Karaoz U."/>
            <person name="Brodie E.L."/>
            <person name="Williams K.H."/>
            <person name="Hubbard S.S."/>
            <person name="Banfield J.F."/>
        </authorList>
    </citation>
    <scope>NUCLEOTIDE SEQUENCE [LARGE SCALE GENOMIC DNA]</scope>
</reference>
<dbReference type="Proteomes" id="UP000177457">
    <property type="component" value="Unassembled WGS sequence"/>
</dbReference>
<evidence type="ECO:0000313" key="3">
    <source>
        <dbReference type="EMBL" id="OGH70052.1"/>
    </source>
</evidence>
<protein>
    <recommendedName>
        <fullName evidence="2">Peptidase C39-like domain-containing protein</fullName>
    </recommendedName>
</protein>
<sequence>MQYRKLNIFFACIGLAFVAGILWQWRGALRGVGAPIEDRSVDEVPVVSVRDEKIERSEDQKIEGEDQEVHESDLPIFRSSDLPTSSTLPSRINLAVPFTSQAPEKDWSQPWQDACEEAAVLMLDAYYKGYGLSPLFAKDELLKMIAWEENEKQWGWSITIEQVKGLAEWYMGTKLETRNSPSSRTQAEGKLETNSNNEILNSNLDIVSNFDIRISNFHIIENPTVEQIKQSIASGHPVLVMAYGKALPNPYFRNGGPEYHALVIRGYTETEFITNDPGTWRGENFRYKFDDLMNAMHDWNNGDVPNGKRVALTLVDSGS</sequence>
<gene>
    <name evidence="3" type="ORF">A3C90_02645</name>
</gene>
<dbReference type="Pfam" id="PF13529">
    <property type="entry name" value="Peptidase_C39_2"/>
    <property type="match status" value="1"/>
</dbReference>
<keyword evidence="1" id="KW-1133">Transmembrane helix</keyword>
<dbReference type="EMBL" id="MFQE01000056">
    <property type="protein sequence ID" value="OGH70052.1"/>
    <property type="molecule type" value="Genomic_DNA"/>
</dbReference>
<keyword evidence="1" id="KW-0812">Transmembrane</keyword>
<dbReference type="STRING" id="1798683.A3C90_02645"/>
<organism evidence="3 4">
    <name type="scientific">Candidatus Magasanikbacteria bacterium RIFCSPHIGHO2_02_FULL_51_14</name>
    <dbReference type="NCBI Taxonomy" id="1798683"/>
    <lineage>
        <taxon>Bacteria</taxon>
        <taxon>Candidatus Magasanikiibacteriota</taxon>
    </lineage>
</organism>
<proteinExistence type="predicted"/>
<accession>A0A1F6MEG7</accession>
<name>A0A1F6MEG7_9BACT</name>
<evidence type="ECO:0000256" key="1">
    <source>
        <dbReference type="SAM" id="Phobius"/>
    </source>
</evidence>
<keyword evidence="1" id="KW-0472">Membrane</keyword>
<evidence type="ECO:0000313" key="4">
    <source>
        <dbReference type="Proteomes" id="UP000177457"/>
    </source>
</evidence>
<feature type="domain" description="Peptidase C39-like" evidence="2">
    <location>
        <begin position="220"/>
        <end position="277"/>
    </location>
</feature>
<comment type="caution">
    <text evidence="3">The sequence shown here is derived from an EMBL/GenBank/DDBJ whole genome shotgun (WGS) entry which is preliminary data.</text>
</comment>
<dbReference type="InterPro" id="IPR039564">
    <property type="entry name" value="Peptidase_C39-like"/>
</dbReference>
<dbReference type="Gene3D" id="3.90.70.10">
    <property type="entry name" value="Cysteine proteinases"/>
    <property type="match status" value="1"/>
</dbReference>
<evidence type="ECO:0000259" key="2">
    <source>
        <dbReference type="Pfam" id="PF13529"/>
    </source>
</evidence>
<dbReference type="AlphaFoldDB" id="A0A1F6MEG7"/>